<dbReference type="InterPro" id="IPR001077">
    <property type="entry name" value="COMT_C"/>
</dbReference>
<feature type="transmembrane region" description="Helical" evidence="5">
    <location>
        <begin position="544"/>
        <end position="568"/>
    </location>
</feature>
<feature type="domain" description="O-methyltransferase dimerisation" evidence="7">
    <location>
        <begin position="52"/>
        <end position="128"/>
    </location>
</feature>
<dbReference type="Gene3D" id="3.40.50.150">
    <property type="entry name" value="Vaccinia Virus protein VP39"/>
    <property type="match status" value="1"/>
</dbReference>
<evidence type="ECO:0000256" key="3">
    <source>
        <dbReference type="ARBA" id="ARBA00022691"/>
    </source>
</evidence>
<dbReference type="PANTHER" id="PTHR43712:SF1">
    <property type="entry name" value="HYPOTHETICAL O-METHYLTRANSFERASE (EUROFUNG)-RELATED"/>
    <property type="match status" value="1"/>
</dbReference>
<keyword evidence="2" id="KW-0808">Transferase</keyword>
<protein>
    <submittedName>
        <fullName evidence="9">Uncharacterized protein</fullName>
    </submittedName>
</protein>
<dbReference type="Pfam" id="PF00891">
    <property type="entry name" value="Methyltransf_2"/>
    <property type="match status" value="1"/>
</dbReference>
<feature type="domain" description="O-methyltransferase C-terminal" evidence="6">
    <location>
        <begin position="229"/>
        <end position="370"/>
    </location>
</feature>
<dbReference type="InterPro" id="IPR016461">
    <property type="entry name" value="COMT-like"/>
</dbReference>
<dbReference type="EMBL" id="VFLP01000074">
    <property type="protein sequence ID" value="TRX89119.1"/>
    <property type="molecule type" value="Genomic_DNA"/>
</dbReference>
<keyword evidence="5" id="KW-1133">Transmembrane helix</keyword>
<evidence type="ECO:0000313" key="10">
    <source>
        <dbReference type="Proteomes" id="UP000319160"/>
    </source>
</evidence>
<organism evidence="9 10">
    <name type="scientific">Xylaria flabelliformis</name>
    <dbReference type="NCBI Taxonomy" id="2512241"/>
    <lineage>
        <taxon>Eukaryota</taxon>
        <taxon>Fungi</taxon>
        <taxon>Dikarya</taxon>
        <taxon>Ascomycota</taxon>
        <taxon>Pezizomycotina</taxon>
        <taxon>Sordariomycetes</taxon>
        <taxon>Xylariomycetidae</taxon>
        <taxon>Xylariales</taxon>
        <taxon>Xylariaceae</taxon>
        <taxon>Xylaria</taxon>
    </lineage>
</organism>
<dbReference type="GO" id="GO:0008171">
    <property type="term" value="F:O-methyltransferase activity"/>
    <property type="evidence" value="ECO:0007669"/>
    <property type="project" value="InterPro"/>
</dbReference>
<keyword evidence="10" id="KW-1185">Reference proteome</keyword>
<dbReference type="InterPro" id="IPR036388">
    <property type="entry name" value="WH-like_DNA-bd_sf"/>
</dbReference>
<dbReference type="InterPro" id="IPR012967">
    <property type="entry name" value="COMT_dimerisation"/>
</dbReference>
<evidence type="ECO:0000259" key="8">
    <source>
        <dbReference type="Pfam" id="PF20684"/>
    </source>
</evidence>
<dbReference type="Pfam" id="PF20684">
    <property type="entry name" value="Fung_rhodopsin"/>
    <property type="match status" value="1"/>
</dbReference>
<dbReference type="SUPFAM" id="SSF53335">
    <property type="entry name" value="S-adenosyl-L-methionine-dependent methyltransferases"/>
    <property type="match status" value="1"/>
</dbReference>
<proteinExistence type="predicted"/>
<feature type="region of interest" description="Disordered" evidence="4">
    <location>
        <begin position="835"/>
        <end position="854"/>
    </location>
</feature>
<gene>
    <name evidence="9" type="ORF">FHL15_010036</name>
</gene>
<dbReference type="PANTHER" id="PTHR43712">
    <property type="entry name" value="PUTATIVE (AFU_ORTHOLOGUE AFUA_4G14580)-RELATED"/>
    <property type="match status" value="1"/>
</dbReference>
<dbReference type="InterPro" id="IPR029063">
    <property type="entry name" value="SAM-dependent_MTases_sf"/>
</dbReference>
<feature type="transmembrane region" description="Helical" evidence="5">
    <location>
        <begin position="705"/>
        <end position="726"/>
    </location>
</feature>
<evidence type="ECO:0000256" key="4">
    <source>
        <dbReference type="SAM" id="MobiDB-lite"/>
    </source>
</evidence>
<evidence type="ECO:0000313" key="9">
    <source>
        <dbReference type="EMBL" id="TRX89119.1"/>
    </source>
</evidence>
<dbReference type="Pfam" id="PF08100">
    <property type="entry name" value="Dimerisation"/>
    <property type="match status" value="1"/>
</dbReference>
<dbReference type="GO" id="GO:0046983">
    <property type="term" value="F:protein dimerization activity"/>
    <property type="evidence" value="ECO:0007669"/>
    <property type="project" value="InterPro"/>
</dbReference>
<dbReference type="InterPro" id="IPR049326">
    <property type="entry name" value="Rhodopsin_dom_fungi"/>
</dbReference>
<feature type="transmembrane region" description="Helical" evidence="5">
    <location>
        <begin position="508"/>
        <end position="532"/>
    </location>
</feature>
<feature type="transmembrane region" description="Helical" evidence="5">
    <location>
        <begin position="624"/>
        <end position="645"/>
    </location>
</feature>
<keyword evidence="1" id="KW-0489">Methyltransferase</keyword>
<dbReference type="AlphaFoldDB" id="A0A553HMD7"/>
<name>A0A553HMD7_9PEZI</name>
<evidence type="ECO:0000256" key="1">
    <source>
        <dbReference type="ARBA" id="ARBA00022603"/>
    </source>
</evidence>
<keyword evidence="5" id="KW-0472">Membrane</keyword>
<accession>A0A553HMD7</accession>
<sequence>MSSTPTALIDKLKSLSAQLEQGADVTTQNEALLLSRQLTASLSRPEDVAAELIFSPFIPIAAKITVEMNLIELLVKHGGAITSEELAKQSGAEALLITRLLRALAAVGLLADVGDRTWQATPVTQAMAVEGVAAGFRMIEEMVMGAAIKAPKYLRETGYRCPTNPNDGFMQYAFQTKLSSFELFHSIPWVMKDFNSFMGSSMGARQIWLDWYPMQERLIDGSDPANDPALLVDIGGGWGHDIIAFHNKYPNKGKLILQDLPDVIKDCRALPPGVEGIGYDFFTEQPVKGARAYFYHHILHDWSDYKCEEILSKVRDAMKPGYSKLYIHEMIVPETQASAYVAMLDLTMMCFNAGMERTARQWEALLDRVGLKVIKAFHTAFGYSGYVDARNTHVVSSPRYKASDCYQERTTVQYENPPGLVRARGLSDLSAKGLILNLDEHPQGFRILQAGTRSEAGNLPKDNYSVCPISSLRLSPRSRNRATVPHRIFTRDQGNCGNMAGEDLSPGIIALAWILTAASTVVVGLRLWVRLFVRQKRGLNLDDFIVLITYGLGIVNSIMVTIAAHWGLGKHQTVLVDKPQHIVYAIKWAFLAEGPAILASGFARISFAILLLSITPPARGKRTFLWSIIALQFVADIAAVIVTYAQCQPIEAYWDPGTPGVCWKPTIQQYTGFTQGSICSTVDVILAIYPASLFWNLNMKWEQKWYLSCIMGLGIVASVSSIAKTINLKAFTETQDFTYALAQTALWWTTEVNLVLIAVSIPTLSPIIRPLKTFSDNRSGPSADVVMNTFHSRKKKAEGNLSTDNDGDFELLRESDGYPYINTDDCPPVQRTYDYKISPQPGAPQGDNPHGIRRELTVSVTRGDLEARAL</sequence>
<evidence type="ECO:0000256" key="5">
    <source>
        <dbReference type="SAM" id="Phobius"/>
    </source>
</evidence>
<dbReference type="Proteomes" id="UP000319160">
    <property type="component" value="Unassembled WGS sequence"/>
</dbReference>
<dbReference type="Gene3D" id="1.10.10.10">
    <property type="entry name" value="Winged helix-like DNA-binding domain superfamily/Winged helix DNA-binding domain"/>
    <property type="match status" value="1"/>
</dbReference>
<dbReference type="InterPro" id="IPR036390">
    <property type="entry name" value="WH_DNA-bd_sf"/>
</dbReference>
<comment type="caution">
    <text evidence="9">The sequence shown here is derived from an EMBL/GenBank/DDBJ whole genome shotgun (WGS) entry which is preliminary data.</text>
</comment>
<feature type="transmembrane region" description="Helical" evidence="5">
    <location>
        <begin position="673"/>
        <end position="693"/>
    </location>
</feature>
<dbReference type="SUPFAM" id="SSF46785">
    <property type="entry name" value="Winged helix' DNA-binding domain"/>
    <property type="match status" value="1"/>
</dbReference>
<keyword evidence="5" id="KW-0812">Transmembrane</keyword>
<keyword evidence="3" id="KW-0949">S-adenosyl-L-methionine</keyword>
<reference evidence="10" key="1">
    <citation type="submission" date="2019-06" db="EMBL/GenBank/DDBJ databases">
        <title>Draft genome sequence of the griseofulvin-producing fungus Xylaria cubensis strain G536.</title>
        <authorList>
            <person name="Mead M.E."/>
            <person name="Raja H.A."/>
            <person name="Steenwyk J.L."/>
            <person name="Knowles S.L."/>
            <person name="Oberlies N.H."/>
            <person name="Rokas A."/>
        </authorList>
    </citation>
    <scope>NUCLEOTIDE SEQUENCE [LARGE SCALE GENOMIC DNA]</scope>
    <source>
        <strain evidence="10">G536</strain>
    </source>
</reference>
<feature type="transmembrane region" description="Helical" evidence="5">
    <location>
        <begin position="746"/>
        <end position="768"/>
    </location>
</feature>
<feature type="transmembrane region" description="Helical" evidence="5">
    <location>
        <begin position="588"/>
        <end position="612"/>
    </location>
</feature>
<feature type="domain" description="Rhodopsin" evidence="8">
    <location>
        <begin position="525"/>
        <end position="769"/>
    </location>
</feature>
<dbReference type="PROSITE" id="PS51683">
    <property type="entry name" value="SAM_OMT_II"/>
    <property type="match status" value="1"/>
</dbReference>
<evidence type="ECO:0000259" key="7">
    <source>
        <dbReference type="Pfam" id="PF08100"/>
    </source>
</evidence>
<dbReference type="GO" id="GO:0032259">
    <property type="term" value="P:methylation"/>
    <property type="evidence" value="ECO:0007669"/>
    <property type="project" value="UniProtKB-KW"/>
</dbReference>
<evidence type="ECO:0000256" key="2">
    <source>
        <dbReference type="ARBA" id="ARBA00022679"/>
    </source>
</evidence>
<dbReference type="OrthoDB" id="3923077at2759"/>
<evidence type="ECO:0000259" key="6">
    <source>
        <dbReference type="Pfam" id="PF00891"/>
    </source>
</evidence>